<reference evidence="2" key="1">
    <citation type="journal article" date="2019" name="Int. J. Syst. Evol. Microbiol.">
        <title>The Global Catalogue of Microorganisms (GCM) 10K type strain sequencing project: providing services to taxonomists for standard genome sequencing and annotation.</title>
        <authorList>
            <consortium name="The Broad Institute Genomics Platform"/>
            <consortium name="The Broad Institute Genome Sequencing Center for Infectious Disease"/>
            <person name="Wu L."/>
            <person name="Ma J."/>
        </authorList>
    </citation>
    <scope>NUCLEOTIDE SEQUENCE [LARGE SCALE GENOMIC DNA]</scope>
    <source>
        <strain evidence="2">JCM 16703</strain>
    </source>
</reference>
<keyword evidence="2" id="KW-1185">Reference proteome</keyword>
<evidence type="ECO:0000313" key="2">
    <source>
        <dbReference type="Proteomes" id="UP001501495"/>
    </source>
</evidence>
<dbReference type="RefSeq" id="WP_344732734.1">
    <property type="nucleotide sequence ID" value="NZ_BAAAZH010000012.1"/>
</dbReference>
<comment type="caution">
    <text evidence="1">The sequence shown here is derived from an EMBL/GenBank/DDBJ whole genome shotgun (WGS) entry which is preliminary data.</text>
</comment>
<evidence type="ECO:0008006" key="3">
    <source>
        <dbReference type="Google" id="ProtNLM"/>
    </source>
</evidence>
<protein>
    <recommendedName>
        <fullName evidence="3">DUF5753 domain-containing protein</fullName>
    </recommendedName>
</protein>
<evidence type="ECO:0000313" key="1">
    <source>
        <dbReference type="EMBL" id="GAA4116037.1"/>
    </source>
</evidence>
<name>A0ABP7XHP2_9ACTN</name>
<sequence length="144" mass="15876">MSVLQLWETVSVGSVEGVVPAPAPSGRELTVELIEVPLTSRELIAQRGPVVVSHIESRLRRALEPGEDVVLLDLDGEYHSGFVADLRFEPEDTLYVIDRGIRLPPEQASERLDDADGGPEARGLYSTQSVLDMLEEWKRELGGQ</sequence>
<gene>
    <name evidence="1" type="ORF">GCM10022215_15480</name>
</gene>
<accession>A0ABP7XHP2</accession>
<dbReference type="Proteomes" id="UP001501495">
    <property type="component" value="Unassembled WGS sequence"/>
</dbReference>
<proteinExistence type="predicted"/>
<organism evidence="1 2">
    <name type="scientific">Nocardioides fonticola</name>
    <dbReference type="NCBI Taxonomy" id="450363"/>
    <lineage>
        <taxon>Bacteria</taxon>
        <taxon>Bacillati</taxon>
        <taxon>Actinomycetota</taxon>
        <taxon>Actinomycetes</taxon>
        <taxon>Propionibacteriales</taxon>
        <taxon>Nocardioidaceae</taxon>
        <taxon>Nocardioides</taxon>
    </lineage>
</organism>
<dbReference type="EMBL" id="BAAAZH010000012">
    <property type="protein sequence ID" value="GAA4116037.1"/>
    <property type="molecule type" value="Genomic_DNA"/>
</dbReference>